<evidence type="ECO:0000256" key="6">
    <source>
        <dbReference type="ARBA" id="ARBA00023015"/>
    </source>
</evidence>
<keyword evidence="11" id="KW-1185">Reference proteome</keyword>
<keyword evidence="4" id="KW-0863">Zinc-finger</keyword>
<gene>
    <name evidence="12" type="primary">LOC108557550</name>
</gene>
<keyword evidence="9" id="KW-0539">Nucleus</keyword>
<comment type="subcellular location">
    <subcellularLocation>
        <location evidence="1">Nucleus</location>
        <location evidence="1">Nucleolus</location>
    </subcellularLocation>
</comment>
<evidence type="ECO:0000256" key="8">
    <source>
        <dbReference type="ARBA" id="ARBA00023163"/>
    </source>
</evidence>
<keyword evidence="3" id="KW-0479">Metal-binding</keyword>
<keyword evidence="6" id="KW-0805">Transcription regulation</keyword>
<comment type="similarity">
    <text evidence="2">Belongs to the RRN7/TAF1B family.</text>
</comment>
<evidence type="ECO:0000256" key="9">
    <source>
        <dbReference type="ARBA" id="ARBA00023242"/>
    </source>
</evidence>
<reference evidence="12" key="1">
    <citation type="submission" date="2025-08" db="UniProtKB">
        <authorList>
            <consortium name="RefSeq"/>
        </authorList>
    </citation>
    <scope>IDENTIFICATION</scope>
    <source>
        <tissue evidence="12">Whole Larva</tissue>
    </source>
</reference>
<dbReference type="PANTHER" id="PTHR31576:SF2">
    <property type="entry name" value="TATA BOX-BINDING PROTEIN-ASSOCIATED FACTOR RNA POLYMERASE I SUBUNIT B"/>
    <property type="match status" value="1"/>
</dbReference>
<keyword evidence="7" id="KW-0238">DNA-binding</keyword>
<evidence type="ECO:0000313" key="12">
    <source>
        <dbReference type="RefSeq" id="XP_017769592.1"/>
    </source>
</evidence>
<organism evidence="11 12">
    <name type="scientific">Nicrophorus vespilloides</name>
    <name type="common">Boreal carrion beetle</name>
    <dbReference type="NCBI Taxonomy" id="110193"/>
    <lineage>
        <taxon>Eukaryota</taxon>
        <taxon>Metazoa</taxon>
        <taxon>Ecdysozoa</taxon>
        <taxon>Arthropoda</taxon>
        <taxon>Hexapoda</taxon>
        <taxon>Insecta</taxon>
        <taxon>Pterygota</taxon>
        <taxon>Neoptera</taxon>
        <taxon>Endopterygota</taxon>
        <taxon>Coleoptera</taxon>
        <taxon>Polyphaga</taxon>
        <taxon>Staphyliniformia</taxon>
        <taxon>Silphidae</taxon>
        <taxon>Nicrophorinae</taxon>
        <taxon>Nicrophorus</taxon>
    </lineage>
</organism>
<name>A0ABM1M4U2_NICVS</name>
<dbReference type="InterPro" id="IPR048538">
    <property type="entry name" value="Rrn7_cyclin_C"/>
</dbReference>
<dbReference type="RefSeq" id="XP_017769592.1">
    <property type="nucleotide sequence ID" value="XM_017914103.1"/>
</dbReference>
<dbReference type="Proteomes" id="UP000695000">
    <property type="component" value="Unplaced"/>
</dbReference>
<feature type="domain" description="Rrn7/TAF1B C-terminal cyclin" evidence="10">
    <location>
        <begin position="308"/>
        <end position="425"/>
    </location>
</feature>
<protein>
    <submittedName>
        <fullName evidence="12">TATA box-binding protein-associated factor RNA polymerase I subunit B</fullName>
    </submittedName>
</protein>
<keyword evidence="5" id="KW-0862">Zinc</keyword>
<dbReference type="Pfam" id="PF20645">
    <property type="entry name" value="Rrn7_cyclin_C"/>
    <property type="match status" value="1"/>
</dbReference>
<evidence type="ECO:0000256" key="3">
    <source>
        <dbReference type="ARBA" id="ARBA00022723"/>
    </source>
</evidence>
<evidence type="ECO:0000313" key="11">
    <source>
        <dbReference type="Proteomes" id="UP000695000"/>
    </source>
</evidence>
<dbReference type="GeneID" id="108557550"/>
<dbReference type="InterPro" id="IPR033599">
    <property type="entry name" value="TAF1B/Rrn7"/>
</dbReference>
<evidence type="ECO:0000256" key="1">
    <source>
        <dbReference type="ARBA" id="ARBA00004604"/>
    </source>
</evidence>
<evidence type="ECO:0000256" key="2">
    <source>
        <dbReference type="ARBA" id="ARBA00006899"/>
    </source>
</evidence>
<proteinExistence type="inferred from homology"/>
<accession>A0ABM1M4U2</accession>
<evidence type="ECO:0000256" key="4">
    <source>
        <dbReference type="ARBA" id="ARBA00022771"/>
    </source>
</evidence>
<dbReference type="PANTHER" id="PTHR31576">
    <property type="entry name" value="TATA BOX-BINDING PROTEIN-ASSOCIATED FACTOR RNA POLYMERASE I SUBUNIT B"/>
    <property type="match status" value="1"/>
</dbReference>
<evidence type="ECO:0000256" key="5">
    <source>
        <dbReference type="ARBA" id="ARBA00022833"/>
    </source>
</evidence>
<sequence>MATVCQTCGTSVFRIFEGKSICSVCNTEVEDFVSRENEIESETRARKIASGTTNENRFTSWEFYNRIMLGLTNELIILGADTKLKDVMQRIWFMYLKKKEVVSEDPDALPKLPFNYKNLDAEIIYGLKKKKRVIDHDKLLLNESNEEDIIRAKKKRFRKLAVNEAFNESQRDEVDWSMMNQTIADLRTDEDKIPMQVNQVDYDMLLEHMTKDHLEEHLEDLDNKMTCHNLKLKDIQSCKRFLKSHLSKNILYQLLYIGLMIVKSDIQCGDMLRFIVNGHMSYNNIGHLLTEEMVTSQKNYRWLRDTTPVKREFLTKCWALVDYIKVREYIPIQNLPALCKRYCKELNLPNEIQRMALNLMAESRPRFNGNSKDYEARAMCFIVFTLKMLFSFDSITEYKFSEFADLLDDKCKMFNIIKWLEFIKCRRKLLAMYHLPTQLAKSTDDINHNNLIEMLESCPPVKANTTKTWEQSKMLSIIETLKSQINRKRRSPKFEPTLTPLQHYTEQILDTGNVDETYLLNVLQQDFTWFSLDYLTNTEKYAKVKLNMRNANDNIEFVPILVKRVPPTRATVDCMIVDGETPQGQDFRFLNKKPLVAKIKKNRSAYYMPEMDKMIGKDAESFPSYKEHYAPEKRFWLLLGHKIDQKESLAEEYFKNLPYNFRTILEECASMLQTTLSNFCQEYVYFESYICYSFKPERTKILTTHGNKLHFNTTNQHARDYW</sequence>
<evidence type="ECO:0000259" key="10">
    <source>
        <dbReference type="Pfam" id="PF20645"/>
    </source>
</evidence>
<evidence type="ECO:0000256" key="7">
    <source>
        <dbReference type="ARBA" id="ARBA00023125"/>
    </source>
</evidence>
<keyword evidence="8" id="KW-0804">Transcription</keyword>